<accession>A0A1H5WJQ1</accession>
<evidence type="ECO:0000313" key="3">
    <source>
        <dbReference type="Proteomes" id="UP000236735"/>
    </source>
</evidence>
<dbReference type="EMBL" id="FNUV01000006">
    <property type="protein sequence ID" value="SEF99516.1"/>
    <property type="molecule type" value="Genomic_DNA"/>
</dbReference>
<proteinExistence type="predicted"/>
<organism evidence="2 3">
    <name type="scientific">Xylanibacter ruminicola</name>
    <name type="common">Prevotella ruminicola</name>
    <dbReference type="NCBI Taxonomy" id="839"/>
    <lineage>
        <taxon>Bacteria</taxon>
        <taxon>Pseudomonadati</taxon>
        <taxon>Bacteroidota</taxon>
        <taxon>Bacteroidia</taxon>
        <taxon>Bacteroidales</taxon>
        <taxon>Prevotellaceae</taxon>
        <taxon>Xylanibacter</taxon>
    </lineage>
</organism>
<sequence>MDSKRLFRQMGTALILAALAMSCAPGEDMENTEFLDPSKQLSSNLKGETLTYNGIWTVDGLEAETVNAYVKIDDTSEISFDSYPYQTIVSKMFPNMKVSSVSHVMPPALTFRLLGYSDNAIYLENSSEVYDHSFFLSSAEISFIVHEADGSETPFRALFTANRTVATVDNYHNAFTLVLSVYCITSGTGDGETVKELNPEMTLKFTSTKRIK</sequence>
<feature type="signal peptide" evidence="1">
    <location>
        <begin position="1"/>
        <end position="26"/>
    </location>
</feature>
<evidence type="ECO:0000313" key="2">
    <source>
        <dbReference type="EMBL" id="SEF99516.1"/>
    </source>
</evidence>
<gene>
    <name evidence="2" type="ORF">SAMN05216354_2382</name>
</gene>
<reference evidence="2 3" key="1">
    <citation type="submission" date="2016-10" db="EMBL/GenBank/DDBJ databases">
        <authorList>
            <person name="de Groot N.N."/>
        </authorList>
    </citation>
    <scope>NUCLEOTIDE SEQUENCE [LARGE SCALE GENOMIC DNA]</scope>
    <source>
        <strain evidence="2 3">AR32</strain>
    </source>
</reference>
<dbReference type="AlphaFoldDB" id="A0A1H5WJQ1"/>
<dbReference type="PROSITE" id="PS51257">
    <property type="entry name" value="PROKAR_LIPOPROTEIN"/>
    <property type="match status" value="1"/>
</dbReference>
<evidence type="ECO:0000256" key="1">
    <source>
        <dbReference type="SAM" id="SignalP"/>
    </source>
</evidence>
<protein>
    <recommendedName>
        <fullName evidence="4">Lipoprotein</fullName>
    </recommendedName>
</protein>
<feature type="chain" id="PRO_5009288362" description="Lipoprotein" evidence="1">
    <location>
        <begin position="27"/>
        <end position="212"/>
    </location>
</feature>
<dbReference type="Proteomes" id="UP000236735">
    <property type="component" value="Unassembled WGS sequence"/>
</dbReference>
<name>A0A1H5WJQ1_XYLRU</name>
<keyword evidence="1" id="KW-0732">Signal</keyword>
<evidence type="ECO:0008006" key="4">
    <source>
        <dbReference type="Google" id="ProtNLM"/>
    </source>
</evidence>